<organism evidence="3 4">
    <name type="scientific">Brevibacillus reuszeri</name>
    <dbReference type="NCBI Taxonomy" id="54915"/>
    <lineage>
        <taxon>Bacteria</taxon>
        <taxon>Bacillati</taxon>
        <taxon>Bacillota</taxon>
        <taxon>Bacilli</taxon>
        <taxon>Bacillales</taxon>
        <taxon>Paenibacillaceae</taxon>
        <taxon>Brevibacillus</taxon>
    </lineage>
</organism>
<protein>
    <submittedName>
        <fullName evidence="3">Uncharacterized protein</fullName>
    </submittedName>
</protein>
<keyword evidence="1" id="KW-0472">Membrane</keyword>
<sequence length="69" mass="8479">MKNYIYLKGGMIVFLKFEWYEALYILFLMIIANICAIPYLLLLKHPLWYAKLLDRLFGQEMFMFDLYRD</sequence>
<gene>
    <name evidence="3" type="ORF">ADS79_14600</name>
    <name evidence="2" type="ORF">BRE01_67480</name>
</gene>
<reference evidence="4" key="1">
    <citation type="submission" date="2015-07" db="EMBL/GenBank/DDBJ databases">
        <title>Genome sequencing project for genomic taxonomy and phylogenomics of Bacillus-like bacteria.</title>
        <authorList>
            <person name="Liu B."/>
            <person name="Wang J."/>
            <person name="Zhu Y."/>
            <person name="Liu G."/>
            <person name="Chen Q."/>
            <person name="Chen Z."/>
            <person name="Lan J."/>
            <person name="Che J."/>
            <person name="Ge C."/>
            <person name="Shi H."/>
            <person name="Pan Z."/>
            <person name="Liu X."/>
        </authorList>
    </citation>
    <scope>NUCLEOTIDE SEQUENCE [LARGE SCALE GENOMIC DNA]</scope>
    <source>
        <strain evidence="4">DSM 9887</strain>
    </source>
</reference>
<evidence type="ECO:0000256" key="1">
    <source>
        <dbReference type="SAM" id="Phobius"/>
    </source>
</evidence>
<dbReference type="EMBL" id="LGIQ01000009">
    <property type="protein sequence ID" value="KNB70196.1"/>
    <property type="molecule type" value="Genomic_DNA"/>
</dbReference>
<evidence type="ECO:0000313" key="3">
    <source>
        <dbReference type="EMBL" id="KNB70196.1"/>
    </source>
</evidence>
<comment type="caution">
    <text evidence="3">The sequence shown here is derived from an EMBL/GenBank/DDBJ whole genome shotgun (WGS) entry which is preliminary data.</text>
</comment>
<evidence type="ECO:0000313" key="5">
    <source>
        <dbReference type="Proteomes" id="UP000319578"/>
    </source>
</evidence>
<keyword evidence="1" id="KW-1133">Transmembrane helix</keyword>
<dbReference type="Proteomes" id="UP000319578">
    <property type="component" value="Unassembled WGS sequence"/>
</dbReference>
<dbReference type="Proteomes" id="UP000036834">
    <property type="component" value="Unassembled WGS sequence"/>
</dbReference>
<evidence type="ECO:0000313" key="4">
    <source>
        <dbReference type="Proteomes" id="UP000036834"/>
    </source>
</evidence>
<feature type="transmembrane region" description="Helical" evidence="1">
    <location>
        <begin position="22"/>
        <end position="42"/>
    </location>
</feature>
<dbReference type="STRING" id="54915.ADS79_14600"/>
<name>A0A0K9YNE8_9BACL</name>
<proteinExistence type="predicted"/>
<reference evidence="3" key="2">
    <citation type="submission" date="2015-07" db="EMBL/GenBank/DDBJ databases">
        <title>MeaNS - Measles Nucleotide Surveillance Program.</title>
        <authorList>
            <person name="Tran T."/>
            <person name="Druce J."/>
        </authorList>
    </citation>
    <scope>NUCLEOTIDE SEQUENCE</scope>
    <source>
        <strain evidence="3">DSM 9887</strain>
    </source>
</reference>
<accession>A0A0K9YNE8</accession>
<dbReference type="PATRIC" id="fig|54915.3.peg.1907"/>
<dbReference type="AlphaFoldDB" id="A0A0K9YNE8"/>
<evidence type="ECO:0000313" key="2">
    <source>
        <dbReference type="EMBL" id="GED73046.1"/>
    </source>
</evidence>
<dbReference type="EMBL" id="BJON01000040">
    <property type="protein sequence ID" value="GED73046.1"/>
    <property type="molecule type" value="Genomic_DNA"/>
</dbReference>
<keyword evidence="5" id="KW-1185">Reference proteome</keyword>
<keyword evidence="1" id="KW-0812">Transmembrane</keyword>
<reference evidence="2 5" key="3">
    <citation type="submission" date="2019-06" db="EMBL/GenBank/DDBJ databases">
        <title>Whole genome shotgun sequence of Brevibacillus reuszeri NBRC 15719.</title>
        <authorList>
            <person name="Hosoyama A."/>
            <person name="Uohara A."/>
            <person name="Ohji S."/>
            <person name="Ichikawa N."/>
        </authorList>
    </citation>
    <scope>NUCLEOTIDE SEQUENCE [LARGE SCALE GENOMIC DNA]</scope>
    <source>
        <strain evidence="2 5">NBRC 15719</strain>
    </source>
</reference>